<feature type="binding site" evidence="1">
    <location>
        <position position="305"/>
    </location>
    <ligand>
        <name>Zn(2+)</name>
        <dbReference type="ChEBI" id="CHEBI:29105"/>
    </ligand>
</feature>
<organism evidence="2 3">
    <name type="scientific">Pontivivens insulae</name>
    <dbReference type="NCBI Taxonomy" id="1639689"/>
    <lineage>
        <taxon>Bacteria</taxon>
        <taxon>Pseudomonadati</taxon>
        <taxon>Pseudomonadota</taxon>
        <taxon>Alphaproteobacteria</taxon>
        <taxon>Rhodobacterales</taxon>
        <taxon>Paracoccaceae</taxon>
        <taxon>Pontivivens</taxon>
    </lineage>
</organism>
<dbReference type="OrthoDB" id="9148343at2"/>
<keyword evidence="1" id="KW-0479">Metal-binding</keyword>
<dbReference type="Proteomes" id="UP000244932">
    <property type="component" value="Unassembled WGS sequence"/>
</dbReference>
<gene>
    <name evidence="2" type="ORF">POI8812_03495</name>
</gene>
<dbReference type="PANTHER" id="PTHR12736:SF7">
    <property type="entry name" value="LANC-LIKE PROTEIN 3"/>
    <property type="match status" value="1"/>
</dbReference>
<dbReference type="EMBL" id="OMKW01000005">
    <property type="protein sequence ID" value="SPF31144.1"/>
    <property type="molecule type" value="Genomic_DNA"/>
</dbReference>
<evidence type="ECO:0000256" key="1">
    <source>
        <dbReference type="PIRSR" id="PIRSR607822-1"/>
    </source>
</evidence>
<dbReference type="RefSeq" id="WP_108783859.1">
    <property type="nucleotide sequence ID" value="NZ_OMKW01000005.1"/>
</dbReference>
<name>A0A2R8AFX3_9RHOB</name>
<evidence type="ECO:0000313" key="2">
    <source>
        <dbReference type="EMBL" id="SPF31144.1"/>
    </source>
</evidence>
<sequence length="391" mass="42755">MISKKAYHEALLQGLLDGSAVTKDGSLWLAQFDDDELKLLRNPYKGLGGLLYLWSQFLRCGIGEDTRDRARELALWLLEQHPTEDMQMPGLYAGEAGVAIAILEAVKAGILEGGSWLDDYFAAVSAAVAPSLDITHGEAGQGLAFLKLAKDYDVSFFEPAGLRAEQIMAAQRSDGGWDTAWGQLAGQEPPQAGFAHGVAGITYFLTCYADAVEDNGDVLDAASKGADWMWAHRLAPTEARSTVQWGHTIEDEGIRNFWCHGALGIGLTFLELWKVTGDAKHLDRAMAALDQDHDYFRIDDLGICHGVAGHGEIQLTAYFATGEQRFRERAVKAMRWLHTVSQARSDTGLTWLTAQHATPVPTMSLMTGGGGIAHFLFRLSANMKSMRFPLL</sequence>
<dbReference type="AlphaFoldDB" id="A0A2R8AFX3"/>
<dbReference type="PRINTS" id="PR01950">
    <property type="entry name" value="LANCSUPER"/>
</dbReference>
<keyword evidence="1" id="KW-0862">Zinc</keyword>
<dbReference type="SMART" id="SM01260">
    <property type="entry name" value="LANC_like"/>
    <property type="match status" value="1"/>
</dbReference>
<proteinExistence type="predicted"/>
<protein>
    <recommendedName>
        <fullName evidence="4">Nisin biosynthesis protein NisC</fullName>
    </recommendedName>
</protein>
<dbReference type="Pfam" id="PF05147">
    <property type="entry name" value="LANC_like"/>
    <property type="match status" value="1"/>
</dbReference>
<reference evidence="2 3" key="1">
    <citation type="submission" date="2018-03" db="EMBL/GenBank/DDBJ databases">
        <authorList>
            <person name="Keele B.F."/>
        </authorList>
    </citation>
    <scope>NUCLEOTIDE SEQUENCE [LARGE SCALE GENOMIC DNA]</scope>
    <source>
        <strain evidence="2 3">CeCT 8812</strain>
    </source>
</reference>
<accession>A0A2R8AFX3</accession>
<evidence type="ECO:0000313" key="3">
    <source>
        <dbReference type="Proteomes" id="UP000244932"/>
    </source>
</evidence>
<dbReference type="Gene3D" id="1.50.10.20">
    <property type="match status" value="1"/>
</dbReference>
<dbReference type="GO" id="GO:0031179">
    <property type="term" value="P:peptide modification"/>
    <property type="evidence" value="ECO:0007669"/>
    <property type="project" value="InterPro"/>
</dbReference>
<evidence type="ECO:0008006" key="4">
    <source>
        <dbReference type="Google" id="ProtNLM"/>
    </source>
</evidence>
<dbReference type="PANTHER" id="PTHR12736">
    <property type="entry name" value="LANC-LIKE PROTEIN"/>
    <property type="match status" value="1"/>
</dbReference>
<keyword evidence="3" id="KW-1185">Reference proteome</keyword>
<dbReference type="GO" id="GO:0005886">
    <property type="term" value="C:plasma membrane"/>
    <property type="evidence" value="ECO:0007669"/>
    <property type="project" value="TreeGrafter"/>
</dbReference>
<dbReference type="InterPro" id="IPR007822">
    <property type="entry name" value="LANC-like"/>
</dbReference>
<feature type="binding site" evidence="1">
    <location>
        <position position="304"/>
    </location>
    <ligand>
        <name>Zn(2+)</name>
        <dbReference type="ChEBI" id="CHEBI:29105"/>
    </ligand>
</feature>
<feature type="binding site" evidence="1">
    <location>
        <position position="259"/>
    </location>
    <ligand>
        <name>Zn(2+)</name>
        <dbReference type="ChEBI" id="CHEBI:29105"/>
    </ligand>
</feature>
<dbReference type="SUPFAM" id="SSF158745">
    <property type="entry name" value="LanC-like"/>
    <property type="match status" value="1"/>
</dbReference>
<dbReference type="GO" id="GO:0046872">
    <property type="term" value="F:metal ion binding"/>
    <property type="evidence" value="ECO:0007669"/>
    <property type="project" value="UniProtKB-KW"/>
</dbReference>